<evidence type="ECO:0000256" key="5">
    <source>
        <dbReference type="ARBA" id="ARBA00022723"/>
    </source>
</evidence>
<dbReference type="CDD" id="cd24155">
    <property type="entry name" value="NUDIX_ADPRase"/>
    <property type="match status" value="1"/>
</dbReference>
<dbReference type="InterPro" id="IPR020084">
    <property type="entry name" value="NUDIX_hydrolase_CS"/>
</dbReference>
<dbReference type="PROSITE" id="PS51462">
    <property type="entry name" value="NUDIX"/>
    <property type="match status" value="1"/>
</dbReference>
<comment type="function">
    <text evidence="8">Acts on ADP-mannose and ADP-glucose as well as ADP-ribose. Prevents glycogen biosynthesis. The reaction catalyzed by this enzyme is a limiting step of the gluconeogenic process.</text>
</comment>
<evidence type="ECO:0000256" key="6">
    <source>
        <dbReference type="ARBA" id="ARBA00022801"/>
    </source>
</evidence>
<dbReference type="InterPro" id="IPR015797">
    <property type="entry name" value="NUDIX_hydrolase-like_dom_sf"/>
</dbReference>
<protein>
    <recommendedName>
        <fullName evidence="4">ADP-ribose pyrophosphatase</fullName>
        <ecNumber evidence="3">3.6.1.13</ecNumber>
    </recommendedName>
    <alternativeName>
        <fullName evidence="9">ADP-ribose diphosphatase</fullName>
    </alternativeName>
    <alternativeName>
        <fullName evidence="11">ADP-ribose phosphohydrolase</fullName>
    </alternativeName>
    <alternativeName>
        <fullName evidence="10">Adenosine diphosphoribose pyrophosphatase</fullName>
    </alternativeName>
</protein>
<feature type="binding site" evidence="13">
    <location>
        <position position="256"/>
    </location>
    <ligand>
        <name>Mg(2+)</name>
        <dbReference type="ChEBI" id="CHEBI:18420"/>
        <label>1</label>
    </ligand>
</feature>
<evidence type="ECO:0000256" key="12">
    <source>
        <dbReference type="ARBA" id="ARBA00049546"/>
    </source>
</evidence>
<keyword evidence="17" id="KW-1185">Reference proteome</keyword>
<dbReference type="Pfam" id="PF06094">
    <property type="entry name" value="GGACT"/>
    <property type="match status" value="1"/>
</dbReference>
<dbReference type="GO" id="GO:0019144">
    <property type="term" value="F:ADP-sugar diphosphatase activity"/>
    <property type="evidence" value="ECO:0007669"/>
    <property type="project" value="TreeGrafter"/>
</dbReference>
<evidence type="ECO:0000256" key="4">
    <source>
        <dbReference type="ARBA" id="ARBA00013297"/>
    </source>
</evidence>
<accession>A0A849L194</accession>
<evidence type="ECO:0000259" key="15">
    <source>
        <dbReference type="PROSITE" id="PS51462"/>
    </source>
</evidence>
<feature type="binding site" evidence="13">
    <location>
        <position position="272"/>
    </location>
    <ligand>
        <name>Mg(2+)</name>
        <dbReference type="ChEBI" id="CHEBI:18420"/>
        <label>1</label>
    </ligand>
</feature>
<comment type="caution">
    <text evidence="16">The sequence shown here is derived from an EMBL/GenBank/DDBJ whole genome shotgun (WGS) entry which is preliminary data.</text>
</comment>
<evidence type="ECO:0000256" key="9">
    <source>
        <dbReference type="ARBA" id="ARBA00030162"/>
    </source>
</evidence>
<dbReference type="Gene3D" id="3.90.79.10">
    <property type="entry name" value="Nucleoside Triphosphate Pyrophosphohydrolase"/>
    <property type="match status" value="1"/>
</dbReference>
<dbReference type="GO" id="GO:0047631">
    <property type="term" value="F:ADP-ribose diphosphatase activity"/>
    <property type="evidence" value="ECO:0007669"/>
    <property type="project" value="UniProtKB-EC"/>
</dbReference>
<evidence type="ECO:0000256" key="13">
    <source>
        <dbReference type="PIRSR" id="PIRSR604385-2"/>
    </source>
</evidence>
<keyword evidence="6" id="KW-0378">Hydrolase</keyword>
<dbReference type="SUPFAM" id="SSF55811">
    <property type="entry name" value="Nudix"/>
    <property type="match status" value="1"/>
</dbReference>
<feature type="domain" description="Nudix hydrolase" evidence="15">
    <location>
        <begin position="214"/>
        <end position="354"/>
    </location>
</feature>
<dbReference type="InterPro" id="IPR004385">
    <property type="entry name" value="NDP_pyrophosphatase"/>
</dbReference>
<name>A0A849L194_9RHOB</name>
<dbReference type="SUPFAM" id="SSF110857">
    <property type="entry name" value="Gamma-glutamyl cyclotransferase-like"/>
    <property type="match status" value="1"/>
</dbReference>
<evidence type="ECO:0000256" key="11">
    <source>
        <dbReference type="ARBA" id="ARBA00033056"/>
    </source>
</evidence>
<dbReference type="PANTHER" id="PTHR11839:SF5">
    <property type="entry name" value="ADP-RIBOSE PYROPHOSPHATASE"/>
    <property type="match status" value="1"/>
</dbReference>
<dbReference type="EC" id="3.6.1.13" evidence="3"/>
<dbReference type="GO" id="GO:0006753">
    <property type="term" value="P:nucleoside phosphate metabolic process"/>
    <property type="evidence" value="ECO:0007669"/>
    <property type="project" value="TreeGrafter"/>
</dbReference>
<comment type="catalytic activity">
    <reaction evidence="12">
        <text>ADP-D-ribose + H2O = D-ribose 5-phosphate + AMP + 2 H(+)</text>
        <dbReference type="Rhea" id="RHEA:10412"/>
        <dbReference type="ChEBI" id="CHEBI:15377"/>
        <dbReference type="ChEBI" id="CHEBI:15378"/>
        <dbReference type="ChEBI" id="CHEBI:57967"/>
        <dbReference type="ChEBI" id="CHEBI:78346"/>
        <dbReference type="ChEBI" id="CHEBI:456215"/>
        <dbReference type="EC" id="3.6.1.13"/>
    </reaction>
</comment>
<evidence type="ECO:0000256" key="2">
    <source>
        <dbReference type="ARBA" id="ARBA00007482"/>
    </source>
</evidence>
<dbReference type="AlphaFoldDB" id="A0A849L194"/>
<evidence type="ECO:0000313" key="17">
    <source>
        <dbReference type="Proteomes" id="UP000572377"/>
    </source>
</evidence>
<dbReference type="InterPro" id="IPR013024">
    <property type="entry name" value="GGCT-like"/>
</dbReference>
<dbReference type="RefSeq" id="WP_171323502.1">
    <property type="nucleotide sequence ID" value="NZ_JABFBC010000001.1"/>
</dbReference>
<dbReference type="InterPro" id="IPR009288">
    <property type="entry name" value="AIG2-like_dom"/>
</dbReference>
<keyword evidence="7 13" id="KW-0460">Magnesium</keyword>
<dbReference type="CDD" id="cd06661">
    <property type="entry name" value="GGCT_like"/>
    <property type="match status" value="1"/>
</dbReference>
<dbReference type="NCBIfam" id="TIGR00052">
    <property type="entry name" value="nudix-type nucleoside diphosphatase, YffH/AdpP family"/>
    <property type="match status" value="1"/>
</dbReference>
<organism evidence="16 17">
    <name type="scientific">Halovulum dunhuangense</name>
    <dbReference type="NCBI Taxonomy" id="1505036"/>
    <lineage>
        <taxon>Bacteria</taxon>
        <taxon>Pseudomonadati</taxon>
        <taxon>Pseudomonadota</taxon>
        <taxon>Alphaproteobacteria</taxon>
        <taxon>Rhodobacterales</taxon>
        <taxon>Paracoccaceae</taxon>
        <taxon>Halovulum</taxon>
    </lineage>
</organism>
<dbReference type="EMBL" id="JABFBC010000001">
    <property type="protein sequence ID" value="NNU80056.1"/>
    <property type="molecule type" value="Genomic_DNA"/>
</dbReference>
<dbReference type="PANTHER" id="PTHR11839">
    <property type="entry name" value="UDP/ADP-SUGAR PYROPHOSPHATASE"/>
    <property type="match status" value="1"/>
</dbReference>
<dbReference type="GO" id="GO:0019693">
    <property type="term" value="P:ribose phosphate metabolic process"/>
    <property type="evidence" value="ECO:0007669"/>
    <property type="project" value="TreeGrafter"/>
</dbReference>
<dbReference type="InterPro" id="IPR000086">
    <property type="entry name" value="NUDIX_hydrolase_dom"/>
</dbReference>
<dbReference type="Gene3D" id="3.10.490.10">
    <property type="entry name" value="Gamma-glutamyl cyclotransferase-like"/>
    <property type="match status" value="1"/>
</dbReference>
<feature type="binding site" evidence="13">
    <location>
        <position position="325"/>
    </location>
    <ligand>
        <name>Mg(2+)</name>
        <dbReference type="ChEBI" id="CHEBI:18420"/>
        <label>1</label>
    </ligand>
</feature>
<dbReference type="PROSITE" id="PS00893">
    <property type="entry name" value="NUDIX_BOX"/>
    <property type="match status" value="1"/>
</dbReference>
<comment type="cofactor">
    <cofactor evidence="1 13">
        <name>Mg(2+)</name>
        <dbReference type="ChEBI" id="CHEBI:18420"/>
    </cofactor>
</comment>
<evidence type="ECO:0000256" key="8">
    <source>
        <dbReference type="ARBA" id="ARBA00025164"/>
    </source>
</evidence>
<keyword evidence="5 13" id="KW-0479">Metal-binding</keyword>
<dbReference type="Proteomes" id="UP000572377">
    <property type="component" value="Unassembled WGS sequence"/>
</dbReference>
<proteinExistence type="inferred from homology"/>
<evidence type="ECO:0000313" key="16">
    <source>
        <dbReference type="EMBL" id="NNU80056.1"/>
    </source>
</evidence>
<gene>
    <name evidence="16" type="ORF">HMH01_06345</name>
</gene>
<feature type="binding site" evidence="13">
    <location>
        <position position="276"/>
    </location>
    <ligand>
        <name>Mg(2+)</name>
        <dbReference type="ChEBI" id="CHEBI:18420"/>
        <label>1</label>
    </ligand>
</feature>
<evidence type="ECO:0000256" key="7">
    <source>
        <dbReference type="ARBA" id="ARBA00022842"/>
    </source>
</evidence>
<comment type="similarity">
    <text evidence="2">Belongs to the Nudix hydrolase family. NudF subfamily.</text>
</comment>
<feature type="short sequence motif" description="Nudix box" evidence="14">
    <location>
        <begin position="257"/>
        <end position="279"/>
    </location>
</feature>
<dbReference type="Pfam" id="PF00293">
    <property type="entry name" value="NUDIX"/>
    <property type="match status" value="1"/>
</dbReference>
<evidence type="ECO:0000256" key="3">
    <source>
        <dbReference type="ARBA" id="ARBA00012453"/>
    </source>
</evidence>
<dbReference type="GO" id="GO:0046872">
    <property type="term" value="F:metal ion binding"/>
    <property type="evidence" value="ECO:0007669"/>
    <property type="project" value="UniProtKB-KW"/>
</dbReference>
<evidence type="ECO:0000256" key="14">
    <source>
        <dbReference type="PIRSR" id="PIRSR604385-3"/>
    </source>
</evidence>
<dbReference type="InterPro" id="IPR036568">
    <property type="entry name" value="GGCT-like_sf"/>
</dbReference>
<evidence type="ECO:0000256" key="1">
    <source>
        <dbReference type="ARBA" id="ARBA00001946"/>
    </source>
</evidence>
<reference evidence="16 17" key="1">
    <citation type="submission" date="2020-05" db="EMBL/GenBank/DDBJ databases">
        <title>Gimesia benthica sp. nov., a novel planctomycete isolated from a deep-sea water sample of the Northwest Indian Ocean.</title>
        <authorList>
            <person name="Wang J."/>
            <person name="Ruan C."/>
            <person name="Song L."/>
            <person name="Zhu Y."/>
            <person name="Li A."/>
            <person name="Zheng X."/>
            <person name="Wang L."/>
            <person name="Lu Z."/>
            <person name="Huang Y."/>
            <person name="Du W."/>
            <person name="Zhou Y."/>
            <person name="Huang L."/>
            <person name="Dai X."/>
        </authorList>
    </citation>
    <scope>NUCLEOTIDE SEQUENCE [LARGE SCALE GENOMIC DNA]</scope>
    <source>
        <strain evidence="16 17">YYQ-30</strain>
    </source>
</reference>
<dbReference type="GO" id="GO:0005829">
    <property type="term" value="C:cytosol"/>
    <property type="evidence" value="ECO:0007669"/>
    <property type="project" value="TreeGrafter"/>
</dbReference>
<sequence>MSTPIFVYGTLRDPDVLALALGPLTCRLAPVSAHLPDHIALRAAGGPFPALRPRKGARAEGLLLAPMDDEIRDALDVFEGAFAFSLVPMRVVTHDGPVEALVFEPAGTVADTGQPWLLEDWQRDDKPLMLAMSREAVLGAGMPGGMLRRAIARVNATAEGQGPRHLRSDFGPGAIADHRVARLSTGFFALEEHHFRHRLHAGGHSESVRREVFVTGDAVTVLPWDPKRDLVLLIEQVRAGLLGRGDPNPWNIEVIAGLIDTRETPEETARREAMEEAGLTLGRIERIAGYYASPGAVSEYLTSFVAEADLGSHAAGLHGLDGEHEDIRTLILPREEAMQAIASGEARNAPLLLSLMGLERLRPTLGPRWTGAVAGGACAD</sequence>
<evidence type="ECO:0000256" key="10">
    <source>
        <dbReference type="ARBA" id="ARBA00030308"/>
    </source>
</evidence>